<dbReference type="PRINTS" id="PR00364">
    <property type="entry name" value="DISEASERSIST"/>
</dbReference>
<dbReference type="AlphaFoldDB" id="A0A830CL97"/>
<dbReference type="PANTHER" id="PTHR23155">
    <property type="entry name" value="DISEASE RESISTANCE PROTEIN RP"/>
    <property type="match status" value="1"/>
</dbReference>
<comment type="similarity">
    <text evidence="1">Belongs to the disease resistance NB-LRR family.</text>
</comment>
<keyword evidence="4" id="KW-0547">Nucleotide-binding</keyword>
<keyword evidence="2" id="KW-0433">Leucine-rich repeat</keyword>
<dbReference type="GO" id="GO:0051607">
    <property type="term" value="P:defense response to virus"/>
    <property type="evidence" value="ECO:0007669"/>
    <property type="project" value="UniProtKB-ARBA"/>
</dbReference>
<name>A0A830CL97_9LAMI</name>
<evidence type="ECO:0000259" key="8">
    <source>
        <dbReference type="Pfam" id="PF00931"/>
    </source>
</evidence>
<evidence type="ECO:0000259" key="9">
    <source>
        <dbReference type="Pfam" id="PF18052"/>
    </source>
</evidence>
<dbReference type="GO" id="GO:0043531">
    <property type="term" value="F:ADP binding"/>
    <property type="evidence" value="ECO:0007669"/>
    <property type="project" value="InterPro"/>
</dbReference>
<dbReference type="Pfam" id="PF23559">
    <property type="entry name" value="WHD_DRP"/>
    <property type="match status" value="1"/>
</dbReference>
<protein>
    <submittedName>
        <fullName evidence="12">Putative late blight resistance protein homolog r1b-17</fullName>
    </submittedName>
</protein>
<dbReference type="InterPro" id="IPR042197">
    <property type="entry name" value="Apaf_helical"/>
</dbReference>
<dbReference type="InterPro" id="IPR044974">
    <property type="entry name" value="Disease_R_plants"/>
</dbReference>
<feature type="region of interest" description="Disordered" evidence="7">
    <location>
        <begin position="14"/>
        <end position="33"/>
    </location>
</feature>
<dbReference type="Gene3D" id="3.40.50.300">
    <property type="entry name" value="P-loop containing nucleotide triphosphate hydrolases"/>
    <property type="match status" value="1"/>
</dbReference>
<evidence type="ECO:0000256" key="2">
    <source>
        <dbReference type="ARBA" id="ARBA00022614"/>
    </source>
</evidence>
<accession>A0A830CL97</accession>
<keyword evidence="13" id="KW-1185">Reference proteome</keyword>
<dbReference type="GO" id="GO:0098542">
    <property type="term" value="P:defense response to other organism"/>
    <property type="evidence" value="ECO:0007669"/>
    <property type="project" value="TreeGrafter"/>
</dbReference>
<dbReference type="Pfam" id="PF23598">
    <property type="entry name" value="LRR_14"/>
    <property type="match status" value="1"/>
</dbReference>
<evidence type="ECO:0000313" key="13">
    <source>
        <dbReference type="Proteomes" id="UP000653305"/>
    </source>
</evidence>
<dbReference type="FunFam" id="3.40.50.300:FF:001091">
    <property type="entry name" value="Probable disease resistance protein At1g61300"/>
    <property type="match status" value="1"/>
</dbReference>
<keyword evidence="3" id="KW-0677">Repeat</keyword>
<dbReference type="Gene3D" id="1.10.10.10">
    <property type="entry name" value="Winged helix-like DNA-binding domain superfamily/Winged helix DNA-binding domain"/>
    <property type="match status" value="1"/>
</dbReference>
<dbReference type="PANTHER" id="PTHR23155:SF1193">
    <property type="entry name" value="DISEASE RESISTANCE PROTEIN RPP13-RELATED"/>
    <property type="match status" value="1"/>
</dbReference>
<keyword evidence="5" id="KW-0611">Plant defense</keyword>
<dbReference type="Gene3D" id="1.10.8.430">
    <property type="entry name" value="Helical domain of apoptotic protease-activating factors"/>
    <property type="match status" value="1"/>
</dbReference>
<proteinExistence type="inferred from homology"/>
<dbReference type="Proteomes" id="UP000653305">
    <property type="component" value="Unassembled WGS sequence"/>
</dbReference>
<comment type="caution">
    <text evidence="12">The sequence shown here is derived from an EMBL/GenBank/DDBJ whole genome shotgun (WGS) entry which is preliminary data.</text>
</comment>
<gene>
    <name evidence="12" type="ORF">PHJA_001805400</name>
</gene>
<dbReference type="SUPFAM" id="SSF52058">
    <property type="entry name" value="L domain-like"/>
    <property type="match status" value="1"/>
</dbReference>
<sequence length="953" mass="108363">METKIFIPINDDPSKALSGQPFQTPFAPTSKTSRACRELRRPPSVRRKAAERTDRSMADAAVEFLLENLKQLLLYNGNLIAGVKDEVESLYNDLSLFRAFLKDSTENHRRQQNEVLKELVKQIRNVVYEAEDAVDTFVAHAAVHKARKPIEKALHIFDYPAKLRMAKEIELIRGKVKDIYENNKFGFGVMQVGNGFDRGTKEKKPPIVEEDNVVGFEDEAEKVIKLLTQGPDHLEVISIVGMPGLGKTTLAKMIYRDPKTQFEFYTRAWVYVSQEYSRKEVFLNILSTLTHLTDNFYKMNAESLAQELHKLLEKGKYLIVMDDVWTEEAWNDLKTAFPKNNKGSRILITSRIRRVAKHANPTAEPHNLRFLTPDESWRLLQRKALGDENCPDELVKDGKHIADECRGLPLAIVVIGGILLEKGTDWWEKVAQSVDAFIAMDQQKRVDSFIALSYNHLPYHLKACFVYFGMFPEDFEIPVWKLIRLWVAEGFIPRSQDMSPEDIAEEYLEELVNRNLVMAGRFRSNGKIKTCRVHDMLHEFCKKEAAEDNFFQEIKHFDQGSYLNISSNPALERYRRLCIHSRVFSYLSSKPAGPRVRSFLCFSSEDTELQAEHVSSIPGAFKLLRVLDARSVILTRFPADLTQLVHLKYVVLSSNFKILPAAISCLWNLQTLLIFTSSRTLDVRADVWKMIQLRHVKTNASMALPGPHSRSRKSAKDEIKMVGSLQTLSTISPESCTEDVFGRAPNLKVLGVRGQLNKLLENKNGNSMLFDSLGKLSHLENLKLLNDVFPRPPSEGRLTTLPQRYKFPPKLRKLTLSDTLLGWNDMSTLGMLENLEILKLKDNAFEGECWQPGEGGFRALRVLHIGRSNLVNWNASANHFPRLRSLSVRHCNNLASIPLSFADILSLQLIDLYCTTGSAAASAREIQGTKKEMQGKEGGRGVVFKLSIYPPDL</sequence>
<dbReference type="Gene3D" id="1.20.5.4130">
    <property type="match status" value="1"/>
</dbReference>
<dbReference type="InterPro" id="IPR058922">
    <property type="entry name" value="WHD_DRP"/>
</dbReference>
<evidence type="ECO:0000256" key="1">
    <source>
        <dbReference type="ARBA" id="ARBA00008894"/>
    </source>
</evidence>
<dbReference type="CDD" id="cd14798">
    <property type="entry name" value="RX-CC_like"/>
    <property type="match status" value="1"/>
</dbReference>
<keyword evidence="6" id="KW-0067">ATP-binding</keyword>
<evidence type="ECO:0000256" key="7">
    <source>
        <dbReference type="SAM" id="MobiDB-lite"/>
    </source>
</evidence>
<dbReference type="Gene3D" id="3.80.10.10">
    <property type="entry name" value="Ribonuclease Inhibitor"/>
    <property type="match status" value="1"/>
</dbReference>
<evidence type="ECO:0000256" key="3">
    <source>
        <dbReference type="ARBA" id="ARBA00022737"/>
    </source>
</evidence>
<evidence type="ECO:0000259" key="11">
    <source>
        <dbReference type="Pfam" id="PF23598"/>
    </source>
</evidence>
<dbReference type="InterPro" id="IPR036388">
    <property type="entry name" value="WH-like_DNA-bd_sf"/>
</dbReference>
<dbReference type="Pfam" id="PF18052">
    <property type="entry name" value="Rx_N"/>
    <property type="match status" value="1"/>
</dbReference>
<feature type="domain" description="NB-ARC" evidence="8">
    <location>
        <begin position="217"/>
        <end position="385"/>
    </location>
</feature>
<dbReference type="FunFam" id="1.10.10.10:FF:000322">
    <property type="entry name" value="Probable disease resistance protein At1g63360"/>
    <property type="match status" value="1"/>
</dbReference>
<evidence type="ECO:0000256" key="5">
    <source>
        <dbReference type="ARBA" id="ARBA00022821"/>
    </source>
</evidence>
<reference evidence="12" key="1">
    <citation type="submission" date="2020-07" db="EMBL/GenBank/DDBJ databases">
        <title>Ethylene signaling mediates host invasion by parasitic plants.</title>
        <authorList>
            <person name="Yoshida S."/>
        </authorList>
    </citation>
    <scope>NUCLEOTIDE SEQUENCE</scope>
    <source>
        <strain evidence="12">Okayama</strain>
    </source>
</reference>
<dbReference type="OrthoDB" id="646178at2759"/>
<dbReference type="InterPro" id="IPR055414">
    <property type="entry name" value="LRR_R13L4/SHOC2-like"/>
</dbReference>
<dbReference type="Pfam" id="PF00931">
    <property type="entry name" value="NB-ARC"/>
    <property type="match status" value="1"/>
</dbReference>
<evidence type="ECO:0000313" key="12">
    <source>
        <dbReference type="EMBL" id="GFP96613.1"/>
    </source>
</evidence>
<dbReference type="EMBL" id="BMAC01000448">
    <property type="protein sequence ID" value="GFP96613.1"/>
    <property type="molecule type" value="Genomic_DNA"/>
</dbReference>
<dbReference type="InterPro" id="IPR032675">
    <property type="entry name" value="LRR_dom_sf"/>
</dbReference>
<dbReference type="InterPro" id="IPR041118">
    <property type="entry name" value="Rx_N"/>
</dbReference>
<evidence type="ECO:0000259" key="10">
    <source>
        <dbReference type="Pfam" id="PF23559"/>
    </source>
</evidence>
<dbReference type="InterPro" id="IPR002182">
    <property type="entry name" value="NB-ARC"/>
</dbReference>
<dbReference type="InterPro" id="IPR038005">
    <property type="entry name" value="RX-like_CC"/>
</dbReference>
<feature type="domain" description="Disease resistance N-terminal" evidence="9">
    <location>
        <begin position="61"/>
        <end position="146"/>
    </location>
</feature>
<feature type="domain" description="Disease resistance R13L4/SHOC-2-like LRR" evidence="11">
    <location>
        <begin position="596"/>
        <end position="927"/>
    </location>
</feature>
<dbReference type="GO" id="GO:0005524">
    <property type="term" value="F:ATP binding"/>
    <property type="evidence" value="ECO:0007669"/>
    <property type="project" value="UniProtKB-KW"/>
</dbReference>
<dbReference type="SUPFAM" id="SSF52540">
    <property type="entry name" value="P-loop containing nucleoside triphosphate hydrolases"/>
    <property type="match status" value="1"/>
</dbReference>
<feature type="domain" description="Disease resistance protein winged helix" evidence="10">
    <location>
        <begin position="470"/>
        <end position="540"/>
    </location>
</feature>
<feature type="compositionally biased region" description="Polar residues" evidence="7">
    <location>
        <begin position="20"/>
        <end position="33"/>
    </location>
</feature>
<organism evidence="12 13">
    <name type="scientific">Phtheirospermum japonicum</name>
    <dbReference type="NCBI Taxonomy" id="374723"/>
    <lineage>
        <taxon>Eukaryota</taxon>
        <taxon>Viridiplantae</taxon>
        <taxon>Streptophyta</taxon>
        <taxon>Embryophyta</taxon>
        <taxon>Tracheophyta</taxon>
        <taxon>Spermatophyta</taxon>
        <taxon>Magnoliopsida</taxon>
        <taxon>eudicotyledons</taxon>
        <taxon>Gunneridae</taxon>
        <taxon>Pentapetalae</taxon>
        <taxon>asterids</taxon>
        <taxon>lamiids</taxon>
        <taxon>Lamiales</taxon>
        <taxon>Orobanchaceae</taxon>
        <taxon>Orobanchaceae incertae sedis</taxon>
        <taxon>Phtheirospermum</taxon>
    </lineage>
</organism>
<evidence type="ECO:0000256" key="6">
    <source>
        <dbReference type="ARBA" id="ARBA00022840"/>
    </source>
</evidence>
<dbReference type="InterPro" id="IPR027417">
    <property type="entry name" value="P-loop_NTPase"/>
</dbReference>
<evidence type="ECO:0000256" key="4">
    <source>
        <dbReference type="ARBA" id="ARBA00022741"/>
    </source>
</evidence>